<comment type="caution">
    <text evidence="2">The sequence shown here is derived from an EMBL/GenBank/DDBJ whole genome shotgun (WGS) entry which is preliminary data.</text>
</comment>
<dbReference type="Proteomes" id="UP000315389">
    <property type="component" value="Unassembled WGS sequence"/>
</dbReference>
<evidence type="ECO:0000313" key="2">
    <source>
        <dbReference type="EMBL" id="TQL57360.1"/>
    </source>
</evidence>
<keyword evidence="1" id="KW-0812">Transmembrane</keyword>
<dbReference type="Pfam" id="PF16945">
    <property type="entry name" value="Phage_r1t_holin"/>
    <property type="match status" value="1"/>
</dbReference>
<feature type="transmembrane region" description="Helical" evidence="1">
    <location>
        <begin position="16"/>
        <end position="33"/>
    </location>
</feature>
<gene>
    <name evidence="2" type="ORF">FB461_2092</name>
</gene>
<organism evidence="2 3">
    <name type="scientific">Rarobacter faecitabidus</name>
    <dbReference type="NCBI Taxonomy" id="13243"/>
    <lineage>
        <taxon>Bacteria</taxon>
        <taxon>Bacillati</taxon>
        <taxon>Actinomycetota</taxon>
        <taxon>Actinomycetes</taxon>
        <taxon>Micrococcales</taxon>
        <taxon>Rarobacteraceae</taxon>
        <taxon>Rarobacter</taxon>
    </lineage>
</organism>
<dbReference type="RefSeq" id="WP_142121805.1">
    <property type="nucleotide sequence ID" value="NZ_BAAASV010000002.1"/>
</dbReference>
<dbReference type="OrthoDB" id="3240269at2"/>
<reference evidence="2 3" key="1">
    <citation type="submission" date="2019-06" db="EMBL/GenBank/DDBJ databases">
        <title>Sequencing the genomes of 1000 actinobacteria strains.</title>
        <authorList>
            <person name="Klenk H.-P."/>
        </authorList>
    </citation>
    <scope>NUCLEOTIDE SEQUENCE [LARGE SCALE GENOMIC DNA]</scope>
    <source>
        <strain evidence="2 3">DSM 4813</strain>
    </source>
</reference>
<keyword evidence="1" id="KW-0472">Membrane</keyword>
<evidence type="ECO:0000256" key="1">
    <source>
        <dbReference type="SAM" id="Phobius"/>
    </source>
</evidence>
<dbReference type="AlphaFoldDB" id="A0A542ZAT8"/>
<evidence type="ECO:0000313" key="3">
    <source>
        <dbReference type="Proteomes" id="UP000315389"/>
    </source>
</evidence>
<sequence>MTPIWLRAAAIRATKTIAQTAVALIGTGAIGVLDVNWTAVVSASVLAGIVSLLTSLAGLPEAPDGDSV</sequence>
<accession>A0A542ZAT8</accession>
<protein>
    <submittedName>
        <fullName evidence="2">R1t family holin</fullName>
    </submittedName>
</protein>
<name>A0A542ZAT8_RARFA</name>
<dbReference type="InterPro" id="IPR020109">
    <property type="entry name" value="Holin_r1t"/>
</dbReference>
<proteinExistence type="predicted"/>
<keyword evidence="3" id="KW-1185">Reference proteome</keyword>
<dbReference type="EMBL" id="VFOS01000004">
    <property type="protein sequence ID" value="TQL57360.1"/>
    <property type="molecule type" value="Genomic_DNA"/>
</dbReference>
<keyword evidence="1" id="KW-1133">Transmembrane helix</keyword>